<dbReference type="Gene3D" id="3.30.830.10">
    <property type="entry name" value="Metalloenzyme, LuxS/M16 peptidase-like"/>
    <property type="match status" value="2"/>
</dbReference>
<dbReference type="GO" id="GO:0004222">
    <property type="term" value="F:metalloendopeptidase activity"/>
    <property type="evidence" value="ECO:0007669"/>
    <property type="project" value="UniProtKB-EC"/>
</dbReference>
<evidence type="ECO:0000259" key="3">
    <source>
        <dbReference type="Pfam" id="PF00675"/>
    </source>
</evidence>
<sequence length="423" mass="47811">MVIIKKLQNGISVALEEIAYVRSISFGIWVKNGSRNEKPEENGVSHFIEHMMFKGTENRSAKEIAQAMDALGGQINAYTTKEYTCYHTRVLDEHFTRALEVMSDMLLRSLFAQKDVEKECNVIIEEINMYEDAPEELVHDALQDSIWQGSSLGMPILGTTETISAFTSESIRDYYERNYQPENIVLSIAGNFKIDEVMEELNKALGSWERKQPFTQYDSKAKYQIAHVVREKDVEQVHSCIAFPSVERDHPMKYALGVFNTIFGGGMSSRLFQKIREENGLTYSIYSYTTAFSDTGLFSVCGGMNPNQLERVYDLILQEIEDVKKKQLPQKLIDVTKEQLISNFIIGTESTLNRMTASGSALLLRGVVQDSEEVIGKLGEVTAQDILQVTNLVFDMEKVSWSAVGNVKGKDIDKIGKKVFHKS</sequence>
<dbReference type="GO" id="GO:0006508">
    <property type="term" value="P:proteolysis"/>
    <property type="evidence" value="ECO:0007669"/>
    <property type="project" value="UniProtKB-KW"/>
</dbReference>
<evidence type="ECO:0000313" key="8">
    <source>
        <dbReference type="Proteomes" id="UP000184204"/>
    </source>
</evidence>
<name>A0A110A7J4_ANAPI</name>
<dbReference type="Pfam" id="PF05193">
    <property type="entry name" value="Peptidase_M16_C"/>
    <property type="match status" value="1"/>
</dbReference>
<dbReference type="GO" id="GO:0046872">
    <property type="term" value="F:metal ion binding"/>
    <property type="evidence" value="ECO:0007669"/>
    <property type="project" value="InterPro"/>
</dbReference>
<dbReference type="OrthoDB" id="9811314at2"/>
<gene>
    <name evidence="5" type="primary">ptrA</name>
    <name evidence="5" type="ORF">CPRO_25170</name>
    <name evidence="6" type="ORF">SAMN02745151_00886</name>
</gene>
<dbReference type="EMBL" id="CP014223">
    <property type="protein sequence ID" value="AMJ42065.1"/>
    <property type="molecule type" value="Genomic_DNA"/>
</dbReference>
<dbReference type="EMBL" id="FQUA01000003">
    <property type="protein sequence ID" value="SHE50647.1"/>
    <property type="molecule type" value="Genomic_DNA"/>
</dbReference>
<dbReference type="SUPFAM" id="SSF63411">
    <property type="entry name" value="LuxS/MPP-like metallohydrolase"/>
    <property type="match status" value="2"/>
</dbReference>
<evidence type="ECO:0000313" key="6">
    <source>
        <dbReference type="EMBL" id="SHE50647.1"/>
    </source>
</evidence>
<reference evidence="7" key="2">
    <citation type="submission" date="2016-01" db="EMBL/GenBank/DDBJ databases">
        <authorList>
            <person name="Poehlein A."/>
            <person name="Schlien K."/>
            <person name="Gottschalk G."/>
            <person name="Buckel W."/>
            <person name="Daniel R."/>
        </authorList>
    </citation>
    <scope>NUCLEOTIDE SEQUENCE [LARGE SCALE GENOMIC DNA]</scope>
    <source>
        <strain evidence="7">X2</strain>
    </source>
</reference>
<dbReference type="PANTHER" id="PTHR11851">
    <property type="entry name" value="METALLOPROTEASE"/>
    <property type="match status" value="1"/>
</dbReference>
<evidence type="ECO:0000256" key="2">
    <source>
        <dbReference type="RuleBase" id="RU004447"/>
    </source>
</evidence>
<dbReference type="RefSeq" id="WP_066052287.1">
    <property type="nucleotide sequence ID" value="NZ_CP014223.1"/>
</dbReference>
<feature type="domain" description="Peptidase M16 C-terminal" evidence="4">
    <location>
        <begin position="166"/>
        <end position="340"/>
    </location>
</feature>
<reference evidence="5 7" key="1">
    <citation type="journal article" date="2016" name="Genome Announc.">
        <title>Complete Genome Sequence of the Amino Acid-Fermenting Clostridium propionicum X2 (DSM 1682).</title>
        <authorList>
            <person name="Poehlein A."/>
            <person name="Schlien K."/>
            <person name="Chowdhury N.P."/>
            <person name="Gottschalk G."/>
            <person name="Buckel W."/>
            <person name="Daniel R."/>
        </authorList>
    </citation>
    <scope>NUCLEOTIDE SEQUENCE [LARGE SCALE GENOMIC DNA]</scope>
    <source>
        <strain evidence="5 7">X2</strain>
    </source>
</reference>
<dbReference type="InterPro" id="IPR001431">
    <property type="entry name" value="Pept_M16_Zn_BS"/>
</dbReference>
<dbReference type="InterPro" id="IPR011765">
    <property type="entry name" value="Pept_M16_N"/>
</dbReference>
<keyword evidence="5" id="KW-0645">Protease</keyword>
<dbReference type="FunFam" id="3.30.830.10:FF:000008">
    <property type="entry name" value="Mitochondrial-processing peptidase subunit beta"/>
    <property type="match status" value="1"/>
</dbReference>
<dbReference type="KEGG" id="cpro:CPRO_25170"/>
<evidence type="ECO:0000256" key="1">
    <source>
        <dbReference type="ARBA" id="ARBA00007261"/>
    </source>
</evidence>
<dbReference type="EC" id="3.4.24.55" evidence="5"/>
<accession>A0A110A7J4</accession>
<dbReference type="InterPro" id="IPR011249">
    <property type="entry name" value="Metalloenz_LuxS/M16"/>
</dbReference>
<dbReference type="Proteomes" id="UP000068026">
    <property type="component" value="Chromosome"/>
</dbReference>
<feature type="domain" description="Peptidase M16 N-terminal" evidence="3">
    <location>
        <begin position="13"/>
        <end position="159"/>
    </location>
</feature>
<dbReference type="PANTHER" id="PTHR11851:SF49">
    <property type="entry name" value="MITOCHONDRIAL-PROCESSING PEPTIDASE SUBUNIT ALPHA"/>
    <property type="match status" value="1"/>
</dbReference>
<comment type="similarity">
    <text evidence="1 2">Belongs to the peptidase M16 family.</text>
</comment>
<evidence type="ECO:0000259" key="4">
    <source>
        <dbReference type="Pfam" id="PF05193"/>
    </source>
</evidence>
<dbReference type="Pfam" id="PF00675">
    <property type="entry name" value="Peptidase_M16"/>
    <property type="match status" value="1"/>
</dbReference>
<evidence type="ECO:0000313" key="5">
    <source>
        <dbReference type="EMBL" id="AMJ42065.1"/>
    </source>
</evidence>
<dbReference type="AlphaFoldDB" id="A0A110A7J4"/>
<keyword evidence="7" id="KW-1185">Reference proteome</keyword>
<reference evidence="6" key="3">
    <citation type="submission" date="2016-11" db="EMBL/GenBank/DDBJ databases">
        <authorList>
            <person name="Varghese N."/>
            <person name="Submissions S."/>
        </authorList>
    </citation>
    <scope>NUCLEOTIDE SEQUENCE</scope>
    <source>
        <strain evidence="6">DSM 1682</strain>
    </source>
</reference>
<keyword evidence="5" id="KW-0378">Hydrolase</keyword>
<dbReference type="InterPro" id="IPR007863">
    <property type="entry name" value="Peptidase_M16_C"/>
</dbReference>
<reference evidence="8" key="4">
    <citation type="submission" date="2016-11" db="EMBL/GenBank/DDBJ databases">
        <authorList>
            <person name="Jaros S."/>
            <person name="Januszkiewicz K."/>
            <person name="Wedrychowicz H."/>
        </authorList>
    </citation>
    <scope>NUCLEOTIDE SEQUENCE [LARGE SCALE GENOMIC DNA]</scope>
    <source>
        <strain evidence="8">DSM 1682</strain>
    </source>
</reference>
<evidence type="ECO:0000313" key="7">
    <source>
        <dbReference type="Proteomes" id="UP000068026"/>
    </source>
</evidence>
<dbReference type="PROSITE" id="PS00143">
    <property type="entry name" value="INSULINASE"/>
    <property type="match status" value="1"/>
</dbReference>
<protein>
    <submittedName>
        <fullName evidence="6">Predicted Zn-dependent peptidase</fullName>
    </submittedName>
    <submittedName>
        <fullName evidence="5">Protease 3</fullName>
        <ecNumber evidence="5">3.4.24.55</ecNumber>
    </submittedName>
</protein>
<proteinExistence type="inferred from homology"/>
<dbReference type="InterPro" id="IPR050361">
    <property type="entry name" value="MPP/UQCRC_Complex"/>
</dbReference>
<dbReference type="Proteomes" id="UP000184204">
    <property type="component" value="Unassembled WGS sequence"/>
</dbReference>
<organism evidence="6 8">
    <name type="scientific">Anaerotignum propionicum DSM 1682</name>
    <dbReference type="NCBI Taxonomy" id="991789"/>
    <lineage>
        <taxon>Bacteria</taxon>
        <taxon>Bacillati</taxon>
        <taxon>Bacillota</taxon>
        <taxon>Clostridia</taxon>
        <taxon>Lachnospirales</taxon>
        <taxon>Anaerotignaceae</taxon>
        <taxon>Anaerotignum</taxon>
    </lineage>
</organism>